<evidence type="ECO:0000313" key="2">
    <source>
        <dbReference type="Proteomes" id="UP000647836"/>
    </source>
</evidence>
<name>A0ABR9U2F4_9NOSO</name>
<organism evidence="1 2">
    <name type="scientific">Nostoc cf. edaphicum LEGE 07299</name>
    <dbReference type="NCBI Taxonomy" id="2777974"/>
    <lineage>
        <taxon>Bacteria</taxon>
        <taxon>Bacillati</taxon>
        <taxon>Cyanobacteriota</taxon>
        <taxon>Cyanophyceae</taxon>
        <taxon>Nostocales</taxon>
        <taxon>Nostocaceae</taxon>
        <taxon>Nostoc</taxon>
    </lineage>
</organism>
<proteinExistence type="predicted"/>
<reference evidence="1 2" key="1">
    <citation type="submission" date="2020-10" db="EMBL/GenBank/DDBJ databases">
        <authorList>
            <person name="Castelo-Branco R."/>
            <person name="Eusebio N."/>
            <person name="Adriana R."/>
            <person name="Vieira A."/>
            <person name="Brugerolle De Fraissinette N."/>
            <person name="Rezende De Castro R."/>
            <person name="Schneider M.P."/>
            <person name="Vasconcelos V."/>
            <person name="Leao P.N."/>
        </authorList>
    </citation>
    <scope>NUCLEOTIDE SEQUENCE [LARGE SCALE GENOMIC DNA]</scope>
    <source>
        <strain evidence="1 2">LEGE 07299</strain>
    </source>
</reference>
<dbReference type="Proteomes" id="UP000647836">
    <property type="component" value="Unassembled WGS sequence"/>
</dbReference>
<protein>
    <submittedName>
        <fullName evidence="1">Uncharacterized protein</fullName>
    </submittedName>
</protein>
<dbReference type="EMBL" id="JADEXF010000658">
    <property type="protein sequence ID" value="MBE9106846.1"/>
    <property type="molecule type" value="Genomic_DNA"/>
</dbReference>
<gene>
    <name evidence="1" type="ORF">IQ229_18520</name>
</gene>
<dbReference type="RefSeq" id="WP_194046222.1">
    <property type="nucleotide sequence ID" value="NZ_JADEXF010000658.1"/>
</dbReference>
<keyword evidence="2" id="KW-1185">Reference proteome</keyword>
<sequence length="46" mass="4934">MTINGCHLPSAAYHHQPVNSTQGLLCAIAQGEVRYSSSDSLFGESR</sequence>
<accession>A0ABR9U2F4</accession>
<comment type="caution">
    <text evidence="1">The sequence shown here is derived from an EMBL/GenBank/DDBJ whole genome shotgun (WGS) entry which is preliminary data.</text>
</comment>
<evidence type="ECO:0000313" key="1">
    <source>
        <dbReference type="EMBL" id="MBE9106846.1"/>
    </source>
</evidence>